<keyword evidence="1" id="KW-0472">Membrane</keyword>
<proteinExistence type="predicted"/>
<comment type="caution">
    <text evidence="2">The sequence shown here is derived from an EMBL/GenBank/DDBJ whole genome shotgun (WGS) entry which is preliminary data.</text>
</comment>
<dbReference type="GO" id="GO:0016020">
    <property type="term" value="C:membrane"/>
    <property type="evidence" value="ECO:0007669"/>
    <property type="project" value="TreeGrafter"/>
</dbReference>
<dbReference type="Pfam" id="PF06966">
    <property type="entry name" value="DUF1295"/>
    <property type="match status" value="1"/>
</dbReference>
<name>A0A433SYF3_ELYCH</name>
<feature type="transmembrane region" description="Helical" evidence="1">
    <location>
        <begin position="61"/>
        <end position="79"/>
    </location>
</feature>
<dbReference type="Gene3D" id="1.20.120.1630">
    <property type="match status" value="1"/>
</dbReference>
<reference evidence="2 3" key="1">
    <citation type="submission" date="2019-01" db="EMBL/GenBank/DDBJ databases">
        <title>A draft genome assembly of the solar-powered sea slug Elysia chlorotica.</title>
        <authorList>
            <person name="Cai H."/>
            <person name="Li Q."/>
            <person name="Fang X."/>
            <person name="Li J."/>
            <person name="Curtis N.E."/>
            <person name="Altenburger A."/>
            <person name="Shibata T."/>
            <person name="Feng M."/>
            <person name="Maeda T."/>
            <person name="Schwartz J.A."/>
            <person name="Shigenobu S."/>
            <person name="Lundholm N."/>
            <person name="Nishiyama T."/>
            <person name="Yang H."/>
            <person name="Hasebe M."/>
            <person name="Li S."/>
            <person name="Pierce S.K."/>
            <person name="Wang J."/>
        </authorList>
    </citation>
    <scope>NUCLEOTIDE SEQUENCE [LARGE SCALE GENOMIC DNA]</scope>
    <source>
        <strain evidence="2">EC2010</strain>
        <tissue evidence="2">Whole organism of an adult</tissue>
    </source>
</reference>
<dbReference type="PANTHER" id="PTHR32251">
    <property type="entry name" value="3-OXO-5-ALPHA-STEROID 4-DEHYDROGENASE"/>
    <property type="match status" value="1"/>
</dbReference>
<feature type="transmembrane region" description="Helical" evidence="1">
    <location>
        <begin position="100"/>
        <end position="121"/>
    </location>
</feature>
<dbReference type="AlphaFoldDB" id="A0A433SYF3"/>
<dbReference type="EMBL" id="RQTK01000843">
    <property type="protein sequence ID" value="RUS74316.1"/>
    <property type="molecule type" value="Genomic_DNA"/>
</dbReference>
<dbReference type="Proteomes" id="UP000271974">
    <property type="component" value="Unassembled WGS sequence"/>
</dbReference>
<keyword evidence="1" id="KW-0812">Transmembrane</keyword>
<dbReference type="OrthoDB" id="67965at2759"/>
<accession>A0A433SYF3</accession>
<dbReference type="InterPro" id="IPR010721">
    <property type="entry name" value="UstE-like"/>
</dbReference>
<sequence length="257" mass="29187">LVMGNTIAKVAAADFGIQWSAWAVAAFFQTEKFFDITCSVTYISLTLMSLQSNQAYHTRQIVNSGMVVTYAVRLGMYLFSRVLHSGKDSRFDQVRHKPGVFLIYWTLQGVWVLLTLIPVLIVNQKIDNPPINWQDYLGWSLWGLGFLMESVADYQKSQFRRDPNNAGKFITSGLWSISCHPNYFGDILVWLGIYVSSRSTFHGWEHVGVISPLFLILLLTKMTGIPPLEAAGMKRWGTNPSYLAYKKNTACLIPFIW</sequence>
<feature type="non-terminal residue" evidence="2">
    <location>
        <position position="1"/>
    </location>
</feature>
<dbReference type="PANTHER" id="PTHR32251:SF17">
    <property type="entry name" value="STEROID 5-ALPHA REDUCTASE C-TERMINAL DOMAIN-CONTAINING PROTEIN"/>
    <property type="match status" value="1"/>
</dbReference>
<keyword evidence="1" id="KW-1133">Transmembrane helix</keyword>
<evidence type="ECO:0000313" key="3">
    <source>
        <dbReference type="Proteomes" id="UP000271974"/>
    </source>
</evidence>
<evidence type="ECO:0000256" key="1">
    <source>
        <dbReference type="SAM" id="Phobius"/>
    </source>
</evidence>
<dbReference type="PROSITE" id="PS50244">
    <property type="entry name" value="S5A_REDUCTASE"/>
    <property type="match status" value="1"/>
</dbReference>
<keyword evidence="3" id="KW-1185">Reference proteome</keyword>
<gene>
    <name evidence="2" type="ORF">EGW08_017925</name>
</gene>
<protein>
    <submittedName>
        <fullName evidence="2">Uncharacterized protein</fullName>
    </submittedName>
</protein>
<organism evidence="2 3">
    <name type="scientific">Elysia chlorotica</name>
    <name type="common">Eastern emerald elysia</name>
    <name type="synonym">Sea slug</name>
    <dbReference type="NCBI Taxonomy" id="188477"/>
    <lineage>
        <taxon>Eukaryota</taxon>
        <taxon>Metazoa</taxon>
        <taxon>Spiralia</taxon>
        <taxon>Lophotrochozoa</taxon>
        <taxon>Mollusca</taxon>
        <taxon>Gastropoda</taxon>
        <taxon>Heterobranchia</taxon>
        <taxon>Euthyneura</taxon>
        <taxon>Panpulmonata</taxon>
        <taxon>Sacoglossa</taxon>
        <taxon>Placobranchoidea</taxon>
        <taxon>Plakobranchidae</taxon>
        <taxon>Elysia</taxon>
    </lineage>
</organism>
<evidence type="ECO:0000313" key="2">
    <source>
        <dbReference type="EMBL" id="RUS74316.1"/>
    </source>
</evidence>